<dbReference type="InterPro" id="IPR050523">
    <property type="entry name" value="AKR_Detox_Biosynth"/>
</dbReference>
<keyword evidence="1" id="KW-0521">NADP</keyword>
<dbReference type="InterPro" id="IPR036812">
    <property type="entry name" value="NAD(P)_OxRdtase_dom_sf"/>
</dbReference>
<evidence type="ECO:0000259" key="4">
    <source>
        <dbReference type="Pfam" id="PF00248"/>
    </source>
</evidence>
<accession>A0AAD9FVU8</accession>
<dbReference type="Pfam" id="PF00248">
    <property type="entry name" value="Aldo_ket_red"/>
    <property type="match status" value="1"/>
</dbReference>
<keyword evidence="6" id="KW-1185">Reference proteome</keyword>
<dbReference type="PANTHER" id="PTHR43364:SF7">
    <property type="entry name" value="NADP-DEPENDENT OXIDOREDUCTASE DOMAIN-CONTAINING PROTEIN-RELATED"/>
    <property type="match status" value="1"/>
</dbReference>
<comment type="similarity">
    <text evidence="2">Belongs to the aldo/keto reductase family. Aldo/keto reductase 2 subfamily.</text>
</comment>
<feature type="region of interest" description="Disordered" evidence="3">
    <location>
        <begin position="1"/>
        <end position="35"/>
    </location>
</feature>
<dbReference type="SUPFAM" id="SSF51430">
    <property type="entry name" value="NAD(P)-linked oxidoreductase"/>
    <property type="match status" value="1"/>
</dbReference>
<evidence type="ECO:0000256" key="2">
    <source>
        <dbReference type="ARBA" id="ARBA00038157"/>
    </source>
</evidence>
<evidence type="ECO:0000256" key="1">
    <source>
        <dbReference type="ARBA" id="ARBA00022857"/>
    </source>
</evidence>
<reference evidence="5" key="1">
    <citation type="submission" date="2023-02" db="EMBL/GenBank/DDBJ databases">
        <title>Identification and recombinant expression of a fungal hydrolase from Papiliotrema laurentii that hydrolyzes apple cutin and clears colloidal polyester polyurethane.</title>
        <authorList>
            <consortium name="DOE Joint Genome Institute"/>
            <person name="Roman V.A."/>
            <person name="Bojanowski C."/>
            <person name="Crable B.R."/>
            <person name="Wagner D.N."/>
            <person name="Hung C.S."/>
            <person name="Nadeau L.J."/>
            <person name="Schratz L."/>
            <person name="Haridas S."/>
            <person name="Pangilinan J."/>
            <person name="Lipzen A."/>
            <person name="Na H."/>
            <person name="Yan M."/>
            <person name="Ng V."/>
            <person name="Grigoriev I.V."/>
            <person name="Spatafora J.W."/>
            <person name="Barlow D."/>
            <person name="Biffinger J."/>
            <person name="Kelley-Loughnane N."/>
            <person name="Varaljay V.A."/>
            <person name="Crookes-Goodson W.J."/>
        </authorList>
    </citation>
    <scope>NUCLEOTIDE SEQUENCE</scope>
    <source>
        <strain evidence="5">5307AH</strain>
    </source>
</reference>
<organism evidence="5 6">
    <name type="scientific">Papiliotrema laurentii</name>
    <name type="common">Cryptococcus laurentii</name>
    <dbReference type="NCBI Taxonomy" id="5418"/>
    <lineage>
        <taxon>Eukaryota</taxon>
        <taxon>Fungi</taxon>
        <taxon>Dikarya</taxon>
        <taxon>Basidiomycota</taxon>
        <taxon>Agaricomycotina</taxon>
        <taxon>Tremellomycetes</taxon>
        <taxon>Tremellales</taxon>
        <taxon>Rhynchogastremaceae</taxon>
        <taxon>Papiliotrema</taxon>
    </lineage>
</organism>
<gene>
    <name evidence="5" type="ORF">DB88DRAFT_13894</name>
</gene>
<proteinExistence type="inferred from homology"/>
<evidence type="ECO:0000313" key="5">
    <source>
        <dbReference type="EMBL" id="KAK1927123.1"/>
    </source>
</evidence>
<evidence type="ECO:0000256" key="3">
    <source>
        <dbReference type="SAM" id="MobiDB-lite"/>
    </source>
</evidence>
<name>A0AAD9FVU8_PAPLA</name>
<evidence type="ECO:0000313" key="6">
    <source>
        <dbReference type="Proteomes" id="UP001182556"/>
    </source>
</evidence>
<comment type="caution">
    <text evidence="5">The sequence shown here is derived from an EMBL/GenBank/DDBJ whole genome shotgun (WGS) entry which is preliminary data.</text>
</comment>
<dbReference type="Proteomes" id="UP001182556">
    <property type="component" value="Unassembled WGS sequence"/>
</dbReference>
<dbReference type="PANTHER" id="PTHR43364">
    <property type="entry name" value="NADH-SPECIFIC METHYLGLYOXAL REDUCTASE-RELATED"/>
    <property type="match status" value="1"/>
</dbReference>
<feature type="domain" description="NADP-dependent oxidoreductase" evidence="4">
    <location>
        <begin position="58"/>
        <end position="363"/>
    </location>
</feature>
<dbReference type="EMBL" id="JAODAN010000001">
    <property type="protein sequence ID" value="KAK1927123.1"/>
    <property type="molecule type" value="Genomic_DNA"/>
</dbReference>
<dbReference type="InterPro" id="IPR023210">
    <property type="entry name" value="NADP_OxRdtase_dom"/>
</dbReference>
<protein>
    <submittedName>
        <fullName evidence="5">Aryl-alcohol dehydrogenase</fullName>
    </submittedName>
</protein>
<sequence length="405" mass="44996">MTSHQSTKKWHETSSADFAPSDPSKSSIVDIFPPQSDPKTELGRYRLLSPTAAVRVSPICLGGMSLGDQWTGYMCGSLNQAQSEELLDAFYKAGGNFIDTANSYHDNQSEHIIGEWMEKRGIRDEIVLATKYSTYDKNRQGEPFPGIGVNYMGNSKKSLRVTLDAALKRLRTDYVDLLYVHWWDHSTNIAELMLSLNDMVKLGKVLYLGISDTPAWVVSQANEYARQNGLAQFVIYQGHWNLGARDMERDIIPMCRNNGMSIAPYGVLGAGKFKTPEELKKRTNLRAGLQPTEQELRTAGLLQEVAEEIGGGVHPAHVAFAWARQMMTDCYPILGGTSIEHLKSNIEALKIVLTPEQMKKLNEGSPFNHGFPTGRFGLDPRLLPNHEPDMIFLKTVGAACSALTC</sequence>
<dbReference type="AlphaFoldDB" id="A0AAD9FVU8"/>
<dbReference type="Gene3D" id="3.20.20.100">
    <property type="entry name" value="NADP-dependent oxidoreductase domain"/>
    <property type="match status" value="1"/>
</dbReference>